<keyword evidence="3" id="KW-1185">Reference proteome</keyword>
<comment type="caution">
    <text evidence="2">The sequence shown here is derived from an EMBL/GenBank/DDBJ whole genome shotgun (WGS) entry which is preliminary data.</text>
</comment>
<feature type="chain" id="PRO_5020356083" evidence="1">
    <location>
        <begin position="29"/>
        <end position="424"/>
    </location>
</feature>
<dbReference type="EMBL" id="SGXD01000003">
    <property type="protein sequence ID" value="RZS87363.1"/>
    <property type="molecule type" value="Genomic_DNA"/>
</dbReference>
<reference evidence="2 3" key="1">
    <citation type="submission" date="2019-02" db="EMBL/GenBank/DDBJ databases">
        <title>Genomic Encyclopedia of Type Strains, Phase IV (KMG-IV): sequencing the most valuable type-strain genomes for metagenomic binning, comparative biology and taxonomic classification.</title>
        <authorList>
            <person name="Goeker M."/>
        </authorList>
    </citation>
    <scope>NUCLEOTIDE SEQUENCE [LARGE SCALE GENOMIC DNA]</scope>
    <source>
        <strain evidence="2 3">DSM 45622</strain>
    </source>
</reference>
<accession>A0A4Q7NQ81</accession>
<feature type="signal peptide" evidence="1">
    <location>
        <begin position="1"/>
        <end position="28"/>
    </location>
</feature>
<dbReference type="OrthoDB" id="5199066at2"/>
<protein>
    <submittedName>
        <fullName evidence="2">Uncharacterized protein</fullName>
    </submittedName>
</protein>
<proteinExistence type="predicted"/>
<keyword evidence="1" id="KW-0732">Signal</keyword>
<name>A0A4Q7NQ81_9ACTN</name>
<evidence type="ECO:0000256" key="1">
    <source>
        <dbReference type="SAM" id="SignalP"/>
    </source>
</evidence>
<sequence>MAVRFRSPLICLLATAAALSSPSFPAEAGTTSARTRAAAVAAPTAQTALARQLEDLLLGQVDDLTRRTSASDTDWYANGTWTAPTAVLASSRASLGVAVAAAVASSRTTGARATALRRLAIAGVDATIRKYRLPNGAFSTSIAASSGDVDTVFLSTTIAQAYLALGPGLDAATALRWRDSVTGAADFLVRNGNLHWYTNGNINIGNAAVMAAAYRLSGRAEYAQDTWTALSYAVAPDQSRWPGAGLILTQAPRRGDGADGRGYFAETGAGGTGYDPEYTTVQADFLSKLYLFSGRPEVLRLVNLLVNQMMSRVDVGDWHLDTSGGSRHTGRDWRFFTTPALALMAWRGGRPDLQSRAQAQFTRAVHENYTMPIQYDGPNGWYGLSSQPALELQLLVARLAPGFPAPPATTAGSTALRRVRPVRS</sequence>
<evidence type="ECO:0000313" key="3">
    <source>
        <dbReference type="Proteomes" id="UP000293638"/>
    </source>
</evidence>
<gene>
    <name evidence="2" type="ORF">EV189_2789</name>
</gene>
<evidence type="ECO:0000313" key="2">
    <source>
        <dbReference type="EMBL" id="RZS87363.1"/>
    </source>
</evidence>
<dbReference type="Proteomes" id="UP000293638">
    <property type="component" value="Unassembled WGS sequence"/>
</dbReference>
<organism evidence="2 3">
    <name type="scientific">Motilibacter rhizosphaerae</name>
    <dbReference type="NCBI Taxonomy" id="598652"/>
    <lineage>
        <taxon>Bacteria</taxon>
        <taxon>Bacillati</taxon>
        <taxon>Actinomycetota</taxon>
        <taxon>Actinomycetes</taxon>
        <taxon>Motilibacterales</taxon>
        <taxon>Motilibacteraceae</taxon>
        <taxon>Motilibacter</taxon>
    </lineage>
</organism>
<dbReference type="AlphaFoldDB" id="A0A4Q7NQ81"/>